<dbReference type="HOGENOM" id="CLU_1937940_0_0_1"/>
<dbReference type="Proteomes" id="UP000054466">
    <property type="component" value="Unassembled WGS sequence"/>
</dbReference>
<sequence>MIFPLVWLGRYWVEPRTSCSFTLAQGREGHPDPLFSLRETDPFDGLCSHHALHGHHTRHRFLWSATKVLVQASGQSSWVEAGGSGGPASLSAASKLPRAQGTWTGATSTVSPSPYQQLYQCPVQTLPRFI</sequence>
<dbReference type="RefSeq" id="XP_016245596.1">
    <property type="nucleotide sequence ID" value="XM_016395740.1"/>
</dbReference>
<proteinExistence type="predicted"/>
<evidence type="ECO:0000313" key="2">
    <source>
        <dbReference type="Proteomes" id="UP000054466"/>
    </source>
</evidence>
<accession>A0A0D2C4G9</accession>
<dbReference type="GeneID" id="27347757"/>
<keyword evidence="2" id="KW-1185">Reference proteome</keyword>
<dbReference type="EMBL" id="KN847044">
    <property type="protein sequence ID" value="KIW25380.1"/>
    <property type="molecule type" value="Genomic_DNA"/>
</dbReference>
<organism evidence="1 2">
    <name type="scientific">Cladophialophora immunda</name>
    <dbReference type="NCBI Taxonomy" id="569365"/>
    <lineage>
        <taxon>Eukaryota</taxon>
        <taxon>Fungi</taxon>
        <taxon>Dikarya</taxon>
        <taxon>Ascomycota</taxon>
        <taxon>Pezizomycotina</taxon>
        <taxon>Eurotiomycetes</taxon>
        <taxon>Chaetothyriomycetidae</taxon>
        <taxon>Chaetothyriales</taxon>
        <taxon>Herpotrichiellaceae</taxon>
        <taxon>Cladophialophora</taxon>
    </lineage>
</organism>
<name>A0A0D2C4G9_9EURO</name>
<gene>
    <name evidence="1" type="ORF">PV07_08563</name>
</gene>
<protein>
    <submittedName>
        <fullName evidence="1">Uncharacterized protein</fullName>
    </submittedName>
</protein>
<dbReference type="AlphaFoldDB" id="A0A0D2C4G9"/>
<reference evidence="1 2" key="1">
    <citation type="submission" date="2015-01" db="EMBL/GenBank/DDBJ databases">
        <title>The Genome Sequence of Cladophialophora immunda CBS83496.</title>
        <authorList>
            <consortium name="The Broad Institute Genomics Platform"/>
            <person name="Cuomo C."/>
            <person name="de Hoog S."/>
            <person name="Gorbushina A."/>
            <person name="Stielow B."/>
            <person name="Teixiera M."/>
            <person name="Abouelleil A."/>
            <person name="Chapman S.B."/>
            <person name="Priest M."/>
            <person name="Young S.K."/>
            <person name="Wortman J."/>
            <person name="Nusbaum C."/>
            <person name="Birren B."/>
        </authorList>
    </citation>
    <scope>NUCLEOTIDE SEQUENCE [LARGE SCALE GENOMIC DNA]</scope>
    <source>
        <strain evidence="1 2">CBS 83496</strain>
    </source>
</reference>
<dbReference type="VEuPathDB" id="FungiDB:PV07_08563"/>
<evidence type="ECO:0000313" key="1">
    <source>
        <dbReference type="EMBL" id="KIW25380.1"/>
    </source>
</evidence>